<proteinExistence type="inferred from homology"/>
<keyword evidence="2 6" id="KW-0805">Transcription regulation</keyword>
<comment type="caution">
    <text evidence="10">The sequence shown here is derived from an EMBL/GenBank/DDBJ whole genome shotgun (WGS) entry which is preliminary data.</text>
</comment>
<evidence type="ECO:0000256" key="4">
    <source>
        <dbReference type="ARBA" id="ARBA00023125"/>
    </source>
</evidence>
<dbReference type="InterPro" id="IPR013324">
    <property type="entry name" value="RNA_pol_sigma_r3/r4-like"/>
</dbReference>
<dbReference type="CDD" id="cd06171">
    <property type="entry name" value="Sigma70_r4"/>
    <property type="match status" value="1"/>
</dbReference>
<evidence type="ECO:0000256" key="6">
    <source>
        <dbReference type="RuleBase" id="RU000716"/>
    </source>
</evidence>
<evidence type="ECO:0000256" key="7">
    <source>
        <dbReference type="SAM" id="MobiDB-lite"/>
    </source>
</evidence>
<gene>
    <name evidence="10" type="ORF">OIK40_07385</name>
</gene>
<keyword evidence="4 6" id="KW-0238">DNA-binding</keyword>
<keyword evidence="11" id="KW-1185">Reference proteome</keyword>
<dbReference type="Proteomes" id="UP001216558">
    <property type="component" value="Unassembled WGS sequence"/>
</dbReference>
<organism evidence="10 11">
    <name type="scientific">Erythrobacter fulvus</name>
    <dbReference type="NCBI Taxonomy" id="2987523"/>
    <lineage>
        <taxon>Bacteria</taxon>
        <taxon>Pseudomonadati</taxon>
        <taxon>Pseudomonadota</taxon>
        <taxon>Alphaproteobacteria</taxon>
        <taxon>Sphingomonadales</taxon>
        <taxon>Erythrobacteraceae</taxon>
        <taxon>Erythrobacter/Porphyrobacter group</taxon>
        <taxon>Erythrobacter</taxon>
    </lineage>
</organism>
<dbReference type="EMBL" id="JAQQXQ010000005">
    <property type="protein sequence ID" value="MDC8754459.1"/>
    <property type="molecule type" value="Genomic_DNA"/>
</dbReference>
<protein>
    <recommendedName>
        <fullName evidence="6">RNA polymerase sigma factor</fullName>
    </recommendedName>
</protein>
<dbReference type="InterPro" id="IPR039425">
    <property type="entry name" value="RNA_pol_sigma-70-like"/>
</dbReference>
<sequence length="197" mass="22146">MNGKRSSSEERSGIRNLPEGPLLRAARDGSLPAYGELVRRHQTALRQLLRRLCGNAADADDIAQDAFLRGWSRIDQIRQFEAFKPWLFKIALRTMADVQKSGRRSRMRDTSWFADQEQQGDDRETGLARMDVEQALAQLPDRERLVASLVFGAGFSHSEVSDMTGIPLGSVKTCARRARDMLTQALAKWGEGREVQS</sequence>
<dbReference type="InterPro" id="IPR007627">
    <property type="entry name" value="RNA_pol_sigma70_r2"/>
</dbReference>
<dbReference type="InterPro" id="IPR013325">
    <property type="entry name" value="RNA_pol_sigma_r2"/>
</dbReference>
<dbReference type="PROSITE" id="PS01063">
    <property type="entry name" value="SIGMA70_ECF"/>
    <property type="match status" value="1"/>
</dbReference>
<evidence type="ECO:0000256" key="5">
    <source>
        <dbReference type="ARBA" id="ARBA00023163"/>
    </source>
</evidence>
<reference evidence="10 11" key="1">
    <citation type="submission" date="2022-10" db="EMBL/GenBank/DDBJ databases">
        <title>Erythrobacter sp. sf7 Genome sequencing.</title>
        <authorList>
            <person name="Park S."/>
        </authorList>
    </citation>
    <scope>NUCLEOTIDE SEQUENCE [LARGE SCALE GENOMIC DNA]</scope>
    <source>
        <strain evidence="11">sf7</strain>
    </source>
</reference>
<evidence type="ECO:0000313" key="11">
    <source>
        <dbReference type="Proteomes" id="UP001216558"/>
    </source>
</evidence>
<dbReference type="Pfam" id="PF04545">
    <property type="entry name" value="Sigma70_r4"/>
    <property type="match status" value="1"/>
</dbReference>
<evidence type="ECO:0000256" key="2">
    <source>
        <dbReference type="ARBA" id="ARBA00023015"/>
    </source>
</evidence>
<evidence type="ECO:0000256" key="3">
    <source>
        <dbReference type="ARBA" id="ARBA00023082"/>
    </source>
</evidence>
<keyword evidence="3 6" id="KW-0731">Sigma factor</keyword>
<evidence type="ECO:0000256" key="1">
    <source>
        <dbReference type="ARBA" id="ARBA00010641"/>
    </source>
</evidence>
<comment type="similarity">
    <text evidence="1 6">Belongs to the sigma-70 factor family. ECF subfamily.</text>
</comment>
<evidence type="ECO:0000259" key="8">
    <source>
        <dbReference type="Pfam" id="PF04542"/>
    </source>
</evidence>
<dbReference type="SUPFAM" id="SSF88946">
    <property type="entry name" value="Sigma2 domain of RNA polymerase sigma factors"/>
    <property type="match status" value="1"/>
</dbReference>
<dbReference type="InterPro" id="IPR014284">
    <property type="entry name" value="RNA_pol_sigma-70_dom"/>
</dbReference>
<accession>A0ABT5JPC1</accession>
<dbReference type="Gene3D" id="1.10.1740.10">
    <property type="match status" value="1"/>
</dbReference>
<feature type="compositionally biased region" description="Basic and acidic residues" evidence="7">
    <location>
        <begin position="1"/>
        <end position="13"/>
    </location>
</feature>
<dbReference type="PANTHER" id="PTHR43133">
    <property type="entry name" value="RNA POLYMERASE ECF-TYPE SIGMA FACTO"/>
    <property type="match status" value="1"/>
</dbReference>
<name>A0ABT5JPC1_9SPHN</name>
<evidence type="ECO:0000313" key="10">
    <source>
        <dbReference type="EMBL" id="MDC8754459.1"/>
    </source>
</evidence>
<feature type="region of interest" description="Disordered" evidence="7">
    <location>
        <begin position="1"/>
        <end position="21"/>
    </location>
</feature>
<dbReference type="NCBIfam" id="TIGR02937">
    <property type="entry name" value="sigma70-ECF"/>
    <property type="match status" value="1"/>
</dbReference>
<dbReference type="PANTHER" id="PTHR43133:SF8">
    <property type="entry name" value="RNA POLYMERASE SIGMA FACTOR HI_1459-RELATED"/>
    <property type="match status" value="1"/>
</dbReference>
<dbReference type="InterPro" id="IPR036388">
    <property type="entry name" value="WH-like_DNA-bd_sf"/>
</dbReference>
<dbReference type="Pfam" id="PF04542">
    <property type="entry name" value="Sigma70_r2"/>
    <property type="match status" value="1"/>
</dbReference>
<feature type="domain" description="RNA polymerase sigma-70 region 2" evidence="8">
    <location>
        <begin position="37"/>
        <end position="101"/>
    </location>
</feature>
<evidence type="ECO:0000259" key="9">
    <source>
        <dbReference type="Pfam" id="PF04545"/>
    </source>
</evidence>
<keyword evidence="5 6" id="KW-0804">Transcription</keyword>
<feature type="domain" description="RNA polymerase sigma-70 region 4" evidence="9">
    <location>
        <begin position="135"/>
        <end position="181"/>
    </location>
</feature>
<dbReference type="SUPFAM" id="SSF88659">
    <property type="entry name" value="Sigma3 and sigma4 domains of RNA polymerase sigma factors"/>
    <property type="match status" value="1"/>
</dbReference>
<dbReference type="InterPro" id="IPR000838">
    <property type="entry name" value="RNA_pol_sigma70_ECF_CS"/>
</dbReference>
<dbReference type="Gene3D" id="1.10.10.10">
    <property type="entry name" value="Winged helix-like DNA-binding domain superfamily/Winged helix DNA-binding domain"/>
    <property type="match status" value="1"/>
</dbReference>
<dbReference type="InterPro" id="IPR007630">
    <property type="entry name" value="RNA_pol_sigma70_r4"/>
</dbReference>